<sequence length="390" mass="42999">MNAPSVISGLKAVVYFLLRYFDSYIFLEKPSIDALMEDEDFRPFLAAHLRQERPPSSGDRNAISLKPKEICLPPELADVVNNPEQIWQSDTKIVNSESGVIEFDNQIANEPGLTDMIICMGGDGTLLHVASIFKDTVPPVISFYMGTLGFLTPFNFAHFPFLIKKFYSEGGPCILRNRLCCQVIQGNGSSLCSASCNALSSLDSQAISKSCHILNEATFTRGICPYLATLILCVDGKEVARFQGDGLIISTPTGSTAYSMSSGASIIHPSVPAILVTPINAHSLSCRPLVLPFCSQLEVFIAPDARAQCVHLSNDGRLRHHHIIHKNDRVIFTASRYPVPCFGSESPVADWFSDLANCLNWNARHRQNEFNEAAILPERFHEFRSSSNNS</sequence>
<dbReference type="Gene3D" id="2.60.200.30">
    <property type="entry name" value="Probable inorganic polyphosphate/atp-NAD kinase, domain 2"/>
    <property type="match status" value="1"/>
</dbReference>
<dbReference type="OrthoDB" id="24581at2759"/>
<dbReference type="WBParaSite" id="HDID_0000368401-mRNA-1">
    <property type="protein sequence ID" value="HDID_0000368401-mRNA-1"/>
    <property type="gene ID" value="HDID_0000368401"/>
</dbReference>
<evidence type="ECO:0000256" key="3">
    <source>
        <dbReference type="ARBA" id="ARBA00022679"/>
    </source>
</evidence>
<keyword evidence="6" id="KW-0520">NAD</keyword>
<dbReference type="AlphaFoldDB" id="A0A0R3SFQ1"/>
<keyword evidence="5" id="KW-0521">NADP</keyword>
<gene>
    <name evidence="7" type="ORF">HDID_LOCUS3682</name>
</gene>
<evidence type="ECO:0000313" key="9">
    <source>
        <dbReference type="WBParaSite" id="HDID_0000368401-mRNA-1"/>
    </source>
</evidence>
<accession>A0A0R3SFQ1</accession>
<reference evidence="9" key="1">
    <citation type="submission" date="2017-02" db="UniProtKB">
        <authorList>
            <consortium name="WormBaseParasite"/>
        </authorList>
    </citation>
    <scope>IDENTIFICATION</scope>
</reference>
<dbReference type="Gene3D" id="3.40.50.10330">
    <property type="entry name" value="Probable inorganic polyphosphate/atp-NAD kinase, domain 1"/>
    <property type="match status" value="1"/>
</dbReference>
<dbReference type="InterPro" id="IPR017437">
    <property type="entry name" value="ATP-NAD_kinase_PpnK-typ_C"/>
</dbReference>
<dbReference type="InterPro" id="IPR017438">
    <property type="entry name" value="ATP-NAD_kinase_N"/>
</dbReference>
<evidence type="ECO:0000256" key="1">
    <source>
        <dbReference type="ARBA" id="ARBA00010995"/>
    </source>
</evidence>
<evidence type="ECO:0000256" key="5">
    <source>
        <dbReference type="ARBA" id="ARBA00022857"/>
    </source>
</evidence>
<evidence type="ECO:0000313" key="7">
    <source>
        <dbReference type="EMBL" id="VDL37348.1"/>
    </source>
</evidence>
<dbReference type="Proteomes" id="UP000274504">
    <property type="component" value="Unassembled WGS sequence"/>
</dbReference>
<dbReference type="HAMAP" id="MF_00361">
    <property type="entry name" value="NAD_kinase"/>
    <property type="match status" value="1"/>
</dbReference>
<evidence type="ECO:0000256" key="2">
    <source>
        <dbReference type="ARBA" id="ARBA00012120"/>
    </source>
</evidence>
<protein>
    <recommendedName>
        <fullName evidence="2">NAD(+) kinase</fullName>
        <ecNumber evidence="2">2.7.1.23</ecNumber>
    </recommendedName>
</protein>
<proteinExistence type="inferred from homology"/>
<dbReference type="PANTHER" id="PTHR20275">
    <property type="entry name" value="NAD KINASE"/>
    <property type="match status" value="1"/>
</dbReference>
<dbReference type="GO" id="GO:0006741">
    <property type="term" value="P:NADP+ biosynthetic process"/>
    <property type="evidence" value="ECO:0007669"/>
    <property type="project" value="InterPro"/>
</dbReference>
<organism evidence="9">
    <name type="scientific">Hymenolepis diminuta</name>
    <name type="common">Rat tapeworm</name>
    <dbReference type="NCBI Taxonomy" id="6216"/>
    <lineage>
        <taxon>Eukaryota</taxon>
        <taxon>Metazoa</taxon>
        <taxon>Spiralia</taxon>
        <taxon>Lophotrochozoa</taxon>
        <taxon>Platyhelminthes</taxon>
        <taxon>Cestoda</taxon>
        <taxon>Eucestoda</taxon>
        <taxon>Cyclophyllidea</taxon>
        <taxon>Hymenolepididae</taxon>
        <taxon>Hymenolepis</taxon>
    </lineage>
</organism>
<dbReference type="GO" id="GO:0019674">
    <property type="term" value="P:NAD+ metabolic process"/>
    <property type="evidence" value="ECO:0007669"/>
    <property type="project" value="InterPro"/>
</dbReference>
<reference evidence="7 8" key="2">
    <citation type="submission" date="2018-11" db="EMBL/GenBank/DDBJ databases">
        <authorList>
            <consortium name="Pathogen Informatics"/>
        </authorList>
    </citation>
    <scope>NUCLEOTIDE SEQUENCE [LARGE SCALE GENOMIC DNA]</scope>
</reference>
<evidence type="ECO:0000256" key="4">
    <source>
        <dbReference type="ARBA" id="ARBA00022777"/>
    </source>
</evidence>
<evidence type="ECO:0000313" key="8">
    <source>
        <dbReference type="Proteomes" id="UP000274504"/>
    </source>
</evidence>
<dbReference type="SUPFAM" id="SSF111331">
    <property type="entry name" value="NAD kinase/diacylglycerol kinase-like"/>
    <property type="match status" value="1"/>
</dbReference>
<dbReference type="EC" id="2.7.1.23" evidence="2"/>
<dbReference type="Pfam" id="PF20143">
    <property type="entry name" value="NAD_kinase_C"/>
    <property type="match status" value="1"/>
</dbReference>
<dbReference type="PANTHER" id="PTHR20275:SF0">
    <property type="entry name" value="NAD KINASE"/>
    <property type="match status" value="1"/>
</dbReference>
<name>A0A0R3SFQ1_HYMDI</name>
<dbReference type="STRING" id="6216.A0A0R3SFQ1"/>
<dbReference type="InterPro" id="IPR002504">
    <property type="entry name" value="NADK"/>
</dbReference>
<dbReference type="GO" id="GO:0003951">
    <property type="term" value="F:NAD+ kinase activity"/>
    <property type="evidence" value="ECO:0007669"/>
    <property type="project" value="UniProtKB-EC"/>
</dbReference>
<dbReference type="InterPro" id="IPR016064">
    <property type="entry name" value="NAD/diacylglycerol_kinase_sf"/>
</dbReference>
<keyword evidence="4" id="KW-0418">Kinase</keyword>
<evidence type="ECO:0000256" key="6">
    <source>
        <dbReference type="ARBA" id="ARBA00023027"/>
    </source>
</evidence>
<dbReference type="Pfam" id="PF01513">
    <property type="entry name" value="NAD_kinase"/>
    <property type="match status" value="1"/>
</dbReference>
<comment type="similarity">
    <text evidence="1">Belongs to the NAD kinase family.</text>
</comment>
<keyword evidence="3" id="KW-0808">Transferase</keyword>
<dbReference type="EMBL" id="UYSG01001182">
    <property type="protein sequence ID" value="VDL37348.1"/>
    <property type="molecule type" value="Genomic_DNA"/>
</dbReference>